<evidence type="ECO:0000313" key="10">
    <source>
        <dbReference type="Proteomes" id="UP000710432"/>
    </source>
</evidence>
<name>A0A8J6KL37_MICOH</name>
<dbReference type="SUPFAM" id="SSF47473">
    <property type="entry name" value="EF-hand"/>
    <property type="match status" value="1"/>
</dbReference>
<dbReference type="InterPro" id="IPR050630">
    <property type="entry name" value="WD_repeat_EMAP"/>
</dbReference>
<dbReference type="InterPro" id="IPR036322">
    <property type="entry name" value="WD40_repeat_dom_sf"/>
</dbReference>
<feature type="region of interest" description="Disordered" evidence="8">
    <location>
        <begin position="1"/>
        <end position="419"/>
    </location>
</feature>
<keyword evidence="6" id="KW-0966">Cell projection</keyword>
<evidence type="ECO:0000313" key="9">
    <source>
        <dbReference type="EMBL" id="KAH0502225.1"/>
    </source>
</evidence>
<keyword evidence="5" id="KW-0206">Cytoskeleton</keyword>
<proteinExistence type="predicted"/>
<keyword evidence="3" id="KW-0853">WD repeat</keyword>
<dbReference type="Gene3D" id="2.130.10.10">
    <property type="entry name" value="YVTN repeat-like/Quinoprotein amine dehydrogenase"/>
    <property type="match status" value="2"/>
</dbReference>
<evidence type="ECO:0000256" key="6">
    <source>
        <dbReference type="ARBA" id="ARBA00023273"/>
    </source>
</evidence>
<dbReference type="FunFam" id="1.10.238.10:FF:000245">
    <property type="entry name" value="WD repeat domain 66"/>
    <property type="match status" value="1"/>
</dbReference>
<feature type="compositionally biased region" description="Basic and acidic residues" evidence="8">
    <location>
        <begin position="234"/>
        <end position="292"/>
    </location>
</feature>
<keyword evidence="5" id="KW-0963">Cytoplasm</keyword>
<protein>
    <recommendedName>
        <fullName evidence="7">Cilia- and flagella-associated protein 251</fullName>
    </recommendedName>
</protein>
<feature type="compositionally biased region" description="Acidic residues" evidence="8">
    <location>
        <begin position="1"/>
        <end position="17"/>
    </location>
</feature>
<accession>A0A8J6KL37</accession>
<evidence type="ECO:0000256" key="3">
    <source>
        <dbReference type="ARBA" id="ARBA00022574"/>
    </source>
</evidence>
<keyword evidence="4" id="KW-0677">Repeat</keyword>
<dbReference type="SMART" id="SM00320">
    <property type="entry name" value="WD40"/>
    <property type="match status" value="9"/>
</dbReference>
<dbReference type="SUPFAM" id="SSF50978">
    <property type="entry name" value="WD40 repeat-like"/>
    <property type="match status" value="1"/>
</dbReference>
<evidence type="ECO:0000256" key="1">
    <source>
        <dbReference type="ARBA" id="ARBA00004138"/>
    </source>
</evidence>
<dbReference type="EMBL" id="JAATJU010026100">
    <property type="protein sequence ID" value="KAH0502225.1"/>
    <property type="molecule type" value="Genomic_DNA"/>
</dbReference>
<dbReference type="SUPFAM" id="SSF50960">
    <property type="entry name" value="TolB, C-terminal domain"/>
    <property type="match status" value="1"/>
</dbReference>
<dbReference type="Pfam" id="PF00400">
    <property type="entry name" value="WD40"/>
    <property type="match status" value="3"/>
</dbReference>
<dbReference type="InterPro" id="IPR001680">
    <property type="entry name" value="WD40_rpt"/>
</dbReference>
<evidence type="ECO:0000256" key="5">
    <source>
        <dbReference type="ARBA" id="ARBA00023212"/>
    </source>
</evidence>
<dbReference type="PANTHER" id="PTHR13720:SF13">
    <property type="entry name" value="CILIA- AND FLAGELLA-ASSOCIATED PROTEIN 251"/>
    <property type="match status" value="1"/>
</dbReference>
<dbReference type="GO" id="GO:0036126">
    <property type="term" value="C:sperm flagellum"/>
    <property type="evidence" value="ECO:0007669"/>
    <property type="project" value="TreeGrafter"/>
</dbReference>
<dbReference type="InterPro" id="IPR011992">
    <property type="entry name" value="EF-hand-dom_pair"/>
</dbReference>
<dbReference type="InterPro" id="IPR015943">
    <property type="entry name" value="WD40/YVTN_repeat-like_dom_sf"/>
</dbReference>
<dbReference type="Gene3D" id="1.10.238.10">
    <property type="entry name" value="EF-hand"/>
    <property type="match status" value="1"/>
</dbReference>
<dbReference type="Proteomes" id="UP000710432">
    <property type="component" value="Unassembled WGS sequence"/>
</dbReference>
<evidence type="ECO:0000256" key="7">
    <source>
        <dbReference type="ARBA" id="ARBA00040994"/>
    </source>
</evidence>
<evidence type="ECO:0000256" key="8">
    <source>
        <dbReference type="SAM" id="MobiDB-lite"/>
    </source>
</evidence>
<feature type="compositionally biased region" description="Basic and acidic residues" evidence="8">
    <location>
        <begin position="363"/>
        <end position="395"/>
    </location>
</feature>
<gene>
    <name evidence="9" type="ORF">LTLLF_193070</name>
</gene>
<evidence type="ECO:0000256" key="2">
    <source>
        <dbReference type="ARBA" id="ARBA00004245"/>
    </source>
</evidence>
<reference evidence="9" key="1">
    <citation type="submission" date="2020-03" db="EMBL/GenBank/DDBJ databases">
        <title>Studies in the Genomics of Life Span.</title>
        <authorList>
            <person name="Glass D."/>
        </authorList>
    </citation>
    <scope>NUCLEOTIDE SEQUENCE</scope>
    <source>
        <strain evidence="9">LTLLF</strain>
        <tissue evidence="9">Muscle</tissue>
    </source>
</reference>
<sequence length="1398" mass="158228">MSDAEESVETENEEEEYNPNHEEENPQQSLTGDTLSWEESQETEEKWVEEEEQIEGEEARGKEEKREEEGVGAEEERGKEEEMTEEEKVGGEEEEVGGEEEEVGGEEEEVGGEEEEGEEEEVGGEEEEGEGEVGGEEEEVGGEEEEVGGEEEEVGGEEEEVGGEEEEVGGEEEEMREEEEEMREEEEEMGEEEEKRWEERERGEEEKRWEEEEKREEEEEKREEEEEKREEEEEKRWEEKERGKEEKGEGMGVEKEESKENGGEEEDKERGRGEEEHKEEGQEGKEEGKERSGEEEEGGTVIKETEKQIGSAEEEGAKKPPKRFSLDDIIISSESSTTASSLIITSGSSKSSSHSQSPVVSEIFRDSGIKDEIIESEKGQTDSLRRSSKEVKEETGQEADVSAQGSKQEGAEAESGELAFLEEERRKLSQLKSGGPEESMVSTSTEDTLFQKEEASKVYPLTMTWSFGWNSFLPVYYLRENQRVILYVCAHTAVIYNVFRNTQYHLQGHPNIISCLCVSEDRRWIATADKGPDCLIIIWDSFSGIPVHTIFDSCPEGNGIRSIAITRDAKLLATISDAEIQKVCIWKWTLAVETPACTLELPKEYGFQNYLTFNPANNRELVSNSKTQAVYYSWHEEKGMLAHSAPILTEKRMRAKDDRECAKGKKRDGELEEKVSLGYVPRAANKRDLLEKTFNKLVGKFSQSVFHLKLAQILSATKEGKLVVWDIHYPPSSSVSAFPFIKPRKLVHLQKEGITVLTTVDNYIVTGDVKGNIKFYDHTLSVVNWYSNFKLGAIRTLSFSKNPASPPTEKSSLPTDCTLKGDLFVVRNFIIGTFDATVYHMTADGTKLEKLFVEPRDAVYAISCHPYQPLIAVGSVCGMIKVWDYEKKVYLFSRTFEKGLGVQSLSYNPEGTLLGAGFTEGTVYILDAMSLENESPEPFKYSRTSISHVSFSHDSNYMATADVSFTVAVYMVVVKNGQRVWEYLARLRSHHNSIRSLLFGVHLDSNEPRLLSLGKDRFLIEYNLMKSYKDHLVVLDIHRTDQGTYPTCMIWYPPLTKELFLLICNSCYKVKLFNSTTKMCRKTILGPAYGSPVEHTQVLPVRSTLELKKRYLVFINKDKVGLQILPVDGNPHKTCAIVCHPSGVAGMALSYDGRYAFTSGGQDCSVVQWEINLSALEAAVSLGGEDLTPFYGLVPGGREGKFYRELEDYFYYSQIRSQGIDTMETRQVSEHICLSELPFVMRAIGFYPSEEKIEDMLNEIKFSEYVDTGKLIDKINLPDFLKVYLNHRPPYGNTMAGIQKSFNILGFTNSQGKKVIRREDFLNLLLTKGEHMTEEEMYDCFTTLFGLNPEGWKSEPAATPVKDSEICLEEELPDEITPEIFATEILGLTISETSGLLN</sequence>
<evidence type="ECO:0000256" key="4">
    <source>
        <dbReference type="ARBA" id="ARBA00022737"/>
    </source>
</evidence>
<feature type="compositionally biased region" description="Acidic residues" evidence="8">
    <location>
        <begin position="39"/>
        <end position="56"/>
    </location>
</feature>
<dbReference type="GO" id="GO:0005856">
    <property type="term" value="C:cytoskeleton"/>
    <property type="evidence" value="ECO:0007669"/>
    <property type="project" value="UniProtKB-SubCell"/>
</dbReference>
<dbReference type="PANTHER" id="PTHR13720">
    <property type="entry name" value="WD-40 REPEAT PROTEIN"/>
    <property type="match status" value="1"/>
</dbReference>
<feature type="compositionally biased region" description="Acidic residues" evidence="8">
    <location>
        <begin position="213"/>
        <end position="233"/>
    </location>
</feature>
<feature type="compositionally biased region" description="Low complexity" evidence="8">
    <location>
        <begin position="329"/>
        <end position="357"/>
    </location>
</feature>
<feature type="compositionally biased region" description="Basic and acidic residues" evidence="8">
    <location>
        <begin position="57"/>
        <end position="91"/>
    </location>
</feature>
<organism evidence="9 10">
    <name type="scientific">Microtus ochrogaster</name>
    <name type="common">Prairie vole</name>
    <dbReference type="NCBI Taxonomy" id="79684"/>
    <lineage>
        <taxon>Eukaryota</taxon>
        <taxon>Metazoa</taxon>
        <taxon>Chordata</taxon>
        <taxon>Craniata</taxon>
        <taxon>Vertebrata</taxon>
        <taxon>Euteleostomi</taxon>
        <taxon>Mammalia</taxon>
        <taxon>Eutheria</taxon>
        <taxon>Euarchontoglires</taxon>
        <taxon>Glires</taxon>
        <taxon>Rodentia</taxon>
        <taxon>Myomorpha</taxon>
        <taxon>Muroidea</taxon>
        <taxon>Cricetidae</taxon>
        <taxon>Arvicolinae</taxon>
        <taxon>Microtus</taxon>
    </lineage>
</organism>
<comment type="caution">
    <text evidence="9">The sequence shown here is derived from an EMBL/GenBank/DDBJ whole genome shotgun (WGS) entry which is preliminary data.</text>
</comment>
<comment type="subcellular location">
    <subcellularLocation>
        <location evidence="1">Cell projection</location>
        <location evidence="1">Cilium</location>
    </subcellularLocation>
    <subcellularLocation>
        <location evidence="2">Cytoplasm</location>
        <location evidence="2">Cytoskeleton</location>
    </subcellularLocation>
</comment>
<feature type="compositionally biased region" description="Basic and acidic residues" evidence="8">
    <location>
        <begin position="193"/>
        <end position="212"/>
    </location>
</feature>
<feature type="compositionally biased region" description="Acidic residues" evidence="8">
    <location>
        <begin position="92"/>
        <end position="192"/>
    </location>
</feature>